<reference evidence="3" key="1">
    <citation type="submission" date="2016-10" db="EMBL/GenBank/DDBJ databases">
        <authorList>
            <person name="Varghese N."/>
            <person name="Submissions S."/>
        </authorList>
    </citation>
    <scope>NUCLEOTIDE SEQUENCE [LARGE SCALE GENOMIC DNA]</scope>
    <source>
        <strain evidence="3">KPR-1</strain>
    </source>
</reference>
<accession>A0A1H4BYM9</accession>
<dbReference type="PANTHER" id="PTHR43682">
    <property type="entry name" value="LACTATE UTILIZATION PROTEIN C"/>
    <property type="match status" value="1"/>
</dbReference>
<dbReference type="Pfam" id="PF02589">
    <property type="entry name" value="LUD_dom"/>
    <property type="match status" value="1"/>
</dbReference>
<dbReference type="InterPro" id="IPR003741">
    <property type="entry name" value="LUD_dom"/>
</dbReference>
<evidence type="ECO:0000259" key="1">
    <source>
        <dbReference type="Pfam" id="PF02589"/>
    </source>
</evidence>
<feature type="domain" description="LUD" evidence="1">
    <location>
        <begin position="113"/>
        <end position="216"/>
    </location>
</feature>
<keyword evidence="3" id="KW-1185">Reference proteome</keyword>
<evidence type="ECO:0000313" key="2">
    <source>
        <dbReference type="EMBL" id="SEA53248.1"/>
    </source>
</evidence>
<dbReference type="PANTHER" id="PTHR43682:SF1">
    <property type="entry name" value="LACTATE UTILIZATION PROTEIN C"/>
    <property type="match status" value="1"/>
</dbReference>
<dbReference type="RefSeq" id="WP_261977084.1">
    <property type="nucleotide sequence ID" value="NZ_FNQV01000011.1"/>
</dbReference>
<organism evidence="2 3">
    <name type="scientific">Bowdeniella nasicola</name>
    <dbReference type="NCBI Taxonomy" id="208480"/>
    <lineage>
        <taxon>Bacteria</taxon>
        <taxon>Bacillati</taxon>
        <taxon>Actinomycetota</taxon>
        <taxon>Actinomycetes</taxon>
        <taxon>Actinomycetales</taxon>
        <taxon>Actinomycetaceae</taxon>
        <taxon>Bowdeniella</taxon>
    </lineage>
</organism>
<protein>
    <submittedName>
        <fullName evidence="2">L-lactate dehydrogenase complex protein LldG</fullName>
    </submittedName>
</protein>
<dbReference type="InterPro" id="IPR024185">
    <property type="entry name" value="FTHF_cligase-like_sf"/>
</dbReference>
<sequence>MSTAREEMLARVRSALADIHDGDPEMNAPIDWSYAEAVELDGELLDVFAERVAEYRATVVRCTPKDLPNRVASAIDDLGADSMLVPPGLERGWLSELPSEVRLVTEDEPLSPERLNDIAGVITAAAVGIADTGTIIMDHGPDQGRRALTLVPDRHVCVVRASQVVSGVAEAVARVKPAVTSGQPLTWISGPSATSDIELSRVEGVHGPRNLYVILVAETD</sequence>
<dbReference type="SUPFAM" id="SSF100950">
    <property type="entry name" value="NagB/RpiA/CoA transferase-like"/>
    <property type="match status" value="1"/>
</dbReference>
<proteinExistence type="predicted"/>
<name>A0A1H4BYM9_9ACTO</name>
<dbReference type="EMBL" id="FNQV01000011">
    <property type="protein sequence ID" value="SEA53248.1"/>
    <property type="molecule type" value="Genomic_DNA"/>
</dbReference>
<dbReference type="Gene3D" id="3.40.50.10420">
    <property type="entry name" value="NagB/RpiA/CoA transferase-like"/>
    <property type="match status" value="1"/>
</dbReference>
<dbReference type="InterPro" id="IPR037171">
    <property type="entry name" value="NagB/RpiA_transferase-like"/>
</dbReference>
<dbReference type="AlphaFoldDB" id="A0A1H4BYM9"/>
<gene>
    <name evidence="2" type="ORF">SAMN02910418_01802</name>
</gene>
<dbReference type="Proteomes" id="UP000199288">
    <property type="component" value="Unassembled WGS sequence"/>
</dbReference>
<evidence type="ECO:0000313" key="3">
    <source>
        <dbReference type="Proteomes" id="UP000199288"/>
    </source>
</evidence>